<dbReference type="AlphaFoldDB" id="A0A5B7CUT0"/>
<organism evidence="2 3">
    <name type="scientific">Portunus trituberculatus</name>
    <name type="common">Swimming crab</name>
    <name type="synonym">Neptunus trituberculatus</name>
    <dbReference type="NCBI Taxonomy" id="210409"/>
    <lineage>
        <taxon>Eukaryota</taxon>
        <taxon>Metazoa</taxon>
        <taxon>Ecdysozoa</taxon>
        <taxon>Arthropoda</taxon>
        <taxon>Crustacea</taxon>
        <taxon>Multicrustacea</taxon>
        <taxon>Malacostraca</taxon>
        <taxon>Eumalacostraca</taxon>
        <taxon>Eucarida</taxon>
        <taxon>Decapoda</taxon>
        <taxon>Pleocyemata</taxon>
        <taxon>Brachyura</taxon>
        <taxon>Eubrachyura</taxon>
        <taxon>Portunoidea</taxon>
        <taxon>Portunidae</taxon>
        <taxon>Portuninae</taxon>
        <taxon>Portunus</taxon>
    </lineage>
</organism>
<evidence type="ECO:0000313" key="3">
    <source>
        <dbReference type="Proteomes" id="UP000324222"/>
    </source>
</evidence>
<dbReference type="InterPro" id="IPR000953">
    <property type="entry name" value="Chromo/chromo_shadow_dom"/>
</dbReference>
<name>A0A5B7CUT0_PORTR</name>
<keyword evidence="3" id="KW-1185">Reference proteome</keyword>
<protein>
    <submittedName>
        <fullName evidence="2">Chromobox 5</fullName>
    </submittedName>
</protein>
<dbReference type="InterPro" id="IPR016197">
    <property type="entry name" value="Chromo-like_dom_sf"/>
</dbReference>
<reference evidence="2 3" key="1">
    <citation type="submission" date="2019-05" db="EMBL/GenBank/DDBJ databases">
        <title>Another draft genome of Portunus trituberculatus and its Hox gene families provides insights of decapod evolution.</title>
        <authorList>
            <person name="Jeong J.-H."/>
            <person name="Song I."/>
            <person name="Kim S."/>
            <person name="Choi T."/>
            <person name="Kim D."/>
            <person name="Ryu S."/>
            <person name="Kim W."/>
        </authorList>
    </citation>
    <scope>NUCLEOTIDE SEQUENCE [LARGE SCALE GENOMIC DNA]</scope>
    <source>
        <tissue evidence="2">Muscle</tissue>
    </source>
</reference>
<dbReference type="InterPro" id="IPR023780">
    <property type="entry name" value="Chromo_domain"/>
</dbReference>
<accession>A0A5B7CUT0</accession>
<comment type="caution">
    <text evidence="2">The sequence shown here is derived from an EMBL/GenBank/DDBJ whole genome shotgun (WGS) entry which is preliminary data.</text>
</comment>
<dbReference type="Proteomes" id="UP000324222">
    <property type="component" value="Unassembled WGS sequence"/>
</dbReference>
<dbReference type="Pfam" id="PF00385">
    <property type="entry name" value="Chromo"/>
    <property type="match status" value="1"/>
</dbReference>
<dbReference type="Gene3D" id="2.40.50.40">
    <property type="match status" value="1"/>
</dbReference>
<evidence type="ECO:0000313" key="2">
    <source>
        <dbReference type="EMBL" id="MPC12601.1"/>
    </source>
</evidence>
<sequence length="92" mass="10907">MRLPIQTLHQVQEIKDMRELKGCTEYKVRWKGWSAKYDSWLPEEELNCPDLLNRFHATHLKNEEEEVEEEEYEITSTALLPRDWCGLVASAT</sequence>
<gene>
    <name evidence="2" type="primary">Cbx5</name>
    <name evidence="2" type="ORF">E2C01_005304</name>
</gene>
<dbReference type="SMART" id="SM00298">
    <property type="entry name" value="CHROMO"/>
    <property type="match status" value="1"/>
</dbReference>
<feature type="domain" description="Chromo" evidence="1">
    <location>
        <begin position="9"/>
        <end position="67"/>
    </location>
</feature>
<dbReference type="OrthoDB" id="6370141at2759"/>
<proteinExistence type="predicted"/>
<dbReference type="CDD" id="cd00024">
    <property type="entry name" value="CD_CSD"/>
    <property type="match status" value="1"/>
</dbReference>
<dbReference type="GO" id="GO:0005694">
    <property type="term" value="C:chromosome"/>
    <property type="evidence" value="ECO:0007669"/>
    <property type="project" value="UniProtKB-ARBA"/>
</dbReference>
<dbReference type="EMBL" id="VSRR010000225">
    <property type="protein sequence ID" value="MPC12601.1"/>
    <property type="molecule type" value="Genomic_DNA"/>
</dbReference>
<dbReference type="SUPFAM" id="SSF54160">
    <property type="entry name" value="Chromo domain-like"/>
    <property type="match status" value="1"/>
</dbReference>
<evidence type="ECO:0000259" key="1">
    <source>
        <dbReference type="PROSITE" id="PS50013"/>
    </source>
</evidence>
<dbReference type="PROSITE" id="PS50013">
    <property type="entry name" value="CHROMO_2"/>
    <property type="match status" value="1"/>
</dbReference>